<dbReference type="AlphaFoldDB" id="A0A2W4LED5"/>
<keyword evidence="7" id="KW-0003">3Fe-4S</keyword>
<dbReference type="EMBL" id="QGUI02000292">
    <property type="protein sequence ID" value="MFO7193872.1"/>
    <property type="molecule type" value="Genomic_DNA"/>
</dbReference>
<evidence type="ECO:0000313" key="9">
    <source>
        <dbReference type="EMBL" id="PZM95893.1"/>
    </source>
</evidence>
<dbReference type="Pfam" id="PF13459">
    <property type="entry name" value="Fer4_15"/>
    <property type="match status" value="1"/>
</dbReference>
<keyword evidence="6" id="KW-0411">Iron-sulfur</keyword>
<dbReference type="EMBL" id="QGUI01000435">
    <property type="protein sequence ID" value="PZM95893.1"/>
    <property type="molecule type" value="Genomic_DNA"/>
</dbReference>
<dbReference type="Proteomes" id="UP000249324">
    <property type="component" value="Unassembled WGS sequence"/>
</dbReference>
<keyword evidence="5" id="KW-0408">Iron</keyword>
<comment type="caution">
    <text evidence="9">The sequence shown here is derived from an EMBL/GenBank/DDBJ whole genome shotgun (WGS) entry which is preliminary data.</text>
</comment>
<reference evidence="8" key="2">
    <citation type="submission" date="2018-05" db="EMBL/GenBank/DDBJ databases">
        <authorList>
            <person name="Moura L."/>
            <person name="Setubal J.C."/>
        </authorList>
    </citation>
    <scope>NUCLEOTIDE SEQUENCE</scope>
    <source>
        <strain evidence="8">ZC4RG45</strain>
    </source>
</reference>
<evidence type="ECO:0000313" key="10">
    <source>
        <dbReference type="Proteomes" id="UP000249324"/>
    </source>
</evidence>
<keyword evidence="4" id="KW-0249">Electron transport</keyword>
<evidence type="ECO:0000256" key="6">
    <source>
        <dbReference type="ARBA" id="ARBA00023014"/>
    </source>
</evidence>
<dbReference type="InterPro" id="IPR051269">
    <property type="entry name" value="Fe-S_cluster_ET"/>
</dbReference>
<reference evidence="8 10" key="3">
    <citation type="journal article" date="2021" name="BMC Genomics">
        <title>Genome-resolved metagenome and metatranscriptome analyses of thermophilic composting reveal key bacterial players and their metabolic interactions.</title>
        <authorList>
            <person name="Braga L.P.P."/>
            <person name="Pereira R.V."/>
            <person name="Martins L.F."/>
            <person name="Moura L.M.S."/>
            <person name="Sanchez F.B."/>
            <person name="Patane J.S.L."/>
            <person name="da Silva A.M."/>
            <person name="Setubal J.C."/>
        </authorList>
    </citation>
    <scope>NUCLEOTIDE SEQUENCE [LARGE SCALE GENOMIC DNA]</scope>
    <source>
        <strain evidence="8">ZC4RG45</strain>
    </source>
</reference>
<gene>
    <name evidence="8" type="ORF">DIU77_016635</name>
    <name evidence="9" type="ORF">DIU77_11680</name>
</gene>
<proteinExistence type="predicted"/>
<protein>
    <submittedName>
        <fullName evidence="9">Ferredoxin</fullName>
    </submittedName>
</protein>
<dbReference type="GO" id="GO:0046872">
    <property type="term" value="F:metal ion binding"/>
    <property type="evidence" value="ECO:0007669"/>
    <property type="project" value="UniProtKB-KW"/>
</dbReference>
<keyword evidence="2" id="KW-0813">Transport</keyword>
<evidence type="ECO:0000256" key="3">
    <source>
        <dbReference type="ARBA" id="ARBA00022723"/>
    </source>
</evidence>
<dbReference type="Gene3D" id="3.30.70.20">
    <property type="match status" value="1"/>
</dbReference>
<evidence type="ECO:0000256" key="7">
    <source>
        <dbReference type="ARBA" id="ARBA00023291"/>
    </source>
</evidence>
<dbReference type="PANTHER" id="PTHR36923">
    <property type="entry name" value="FERREDOXIN"/>
    <property type="match status" value="1"/>
</dbReference>
<evidence type="ECO:0000256" key="5">
    <source>
        <dbReference type="ARBA" id="ARBA00023004"/>
    </source>
</evidence>
<comment type="cofactor">
    <cofactor evidence="1">
        <name>[3Fe-4S] cluster</name>
        <dbReference type="ChEBI" id="CHEBI:21137"/>
    </cofactor>
</comment>
<accession>A0A2W4LED5</accession>
<keyword evidence="3" id="KW-0479">Metal-binding</keyword>
<dbReference type="PANTHER" id="PTHR36923:SF3">
    <property type="entry name" value="FERREDOXIN"/>
    <property type="match status" value="1"/>
</dbReference>
<organism evidence="9">
    <name type="scientific">Thermocrispum agreste</name>
    <dbReference type="NCBI Taxonomy" id="37925"/>
    <lineage>
        <taxon>Bacteria</taxon>
        <taxon>Bacillati</taxon>
        <taxon>Actinomycetota</taxon>
        <taxon>Actinomycetes</taxon>
        <taxon>Pseudonocardiales</taxon>
        <taxon>Pseudonocardiaceae</taxon>
        <taxon>Thermocrispum</taxon>
    </lineage>
</organism>
<sequence length="64" mass="6942">MRISVESDQCAGIGQCHEVDPELFPLDDDGYSAVGKDRDVPADKEEKARIGVDSCPMAALFITE</sequence>
<evidence type="ECO:0000313" key="8">
    <source>
        <dbReference type="EMBL" id="MFO7193872.1"/>
    </source>
</evidence>
<evidence type="ECO:0000256" key="1">
    <source>
        <dbReference type="ARBA" id="ARBA00001927"/>
    </source>
</evidence>
<evidence type="ECO:0000256" key="4">
    <source>
        <dbReference type="ARBA" id="ARBA00022982"/>
    </source>
</evidence>
<dbReference type="STRING" id="1111738.GCA_000427905_02461"/>
<reference evidence="9" key="1">
    <citation type="submission" date="2018-05" db="EMBL/GenBank/DDBJ databases">
        <authorList>
            <person name="Lanie J.A."/>
            <person name="Ng W.-L."/>
            <person name="Kazmierczak K.M."/>
            <person name="Andrzejewski T.M."/>
            <person name="Davidsen T.M."/>
            <person name="Wayne K.J."/>
            <person name="Tettelin H."/>
            <person name="Glass J.I."/>
            <person name="Rusch D."/>
            <person name="Podicherti R."/>
            <person name="Tsui H.-C.T."/>
            <person name="Winkler M.E."/>
        </authorList>
    </citation>
    <scope>NUCLEOTIDE SEQUENCE</scope>
    <source>
        <strain evidence="9">ZC4RG45</strain>
    </source>
</reference>
<reference evidence="8" key="4">
    <citation type="submission" date="2023-08" db="EMBL/GenBank/DDBJ databases">
        <authorList>
            <person name="Guima S.E.S."/>
            <person name="Martins L.F."/>
            <person name="Silva A.M."/>
            <person name="Setubal J.C."/>
        </authorList>
    </citation>
    <scope>NUCLEOTIDE SEQUENCE</scope>
    <source>
        <strain evidence="8">ZC4RG45</strain>
    </source>
</reference>
<name>A0A2W4LED5_9PSEU</name>
<evidence type="ECO:0000256" key="2">
    <source>
        <dbReference type="ARBA" id="ARBA00022448"/>
    </source>
</evidence>
<dbReference type="SUPFAM" id="SSF54862">
    <property type="entry name" value="4Fe-4S ferredoxins"/>
    <property type="match status" value="1"/>
</dbReference>
<dbReference type="GO" id="GO:0051538">
    <property type="term" value="F:3 iron, 4 sulfur cluster binding"/>
    <property type="evidence" value="ECO:0007669"/>
    <property type="project" value="UniProtKB-KW"/>
</dbReference>